<keyword evidence="10" id="KW-1185">Reference proteome</keyword>
<comment type="subcellular location">
    <subcellularLocation>
        <location evidence="1">Membrane</location>
    </subcellularLocation>
</comment>
<evidence type="ECO:0000256" key="6">
    <source>
        <dbReference type="ARBA" id="ARBA00023319"/>
    </source>
</evidence>
<accession>A0AAW0IJY7</accession>
<evidence type="ECO:0000256" key="7">
    <source>
        <dbReference type="SAM" id="Phobius"/>
    </source>
</evidence>
<evidence type="ECO:0000313" key="10">
    <source>
        <dbReference type="Proteomes" id="UP001488838"/>
    </source>
</evidence>
<dbReference type="SUPFAM" id="SSF48726">
    <property type="entry name" value="Immunoglobulin"/>
    <property type="match status" value="1"/>
</dbReference>
<comment type="caution">
    <text evidence="9">The sequence shown here is derived from an EMBL/GenBank/DDBJ whole genome shotgun (WGS) entry which is preliminary data.</text>
</comment>
<dbReference type="AlphaFoldDB" id="A0AAW0IJY7"/>
<sequence length="220" mass="24906">MSSDIQISIQVPDAESVLVECTSGNLIPPAEITWRDSKGKVIPPSSKFDSQDRAGLLYLKSNILLKNTTQGPITCSIYNVTTNQEKKRSIFLPDVLFKPAYMSLMSKRPPCPVIYLIIILVLHCLRGILVFCSFIWKKCKCMEDSKKMRLGYELGCECLLLALYIGFLPLYLTFRSQASILNDAYPLYSNWLQDVCIILVVMMVFFTVLILLLLCTLNSK</sequence>
<feature type="transmembrane region" description="Helical" evidence="7">
    <location>
        <begin position="191"/>
        <end position="214"/>
    </location>
</feature>
<keyword evidence="6" id="KW-0393">Immunoglobulin domain</keyword>
<dbReference type="Gene3D" id="2.60.40.10">
    <property type="entry name" value="Immunoglobulins"/>
    <property type="match status" value="1"/>
</dbReference>
<keyword evidence="4 7" id="KW-0472">Membrane</keyword>
<keyword evidence="2 7" id="KW-0812">Transmembrane</keyword>
<evidence type="ECO:0000256" key="4">
    <source>
        <dbReference type="ARBA" id="ARBA00023136"/>
    </source>
</evidence>
<protein>
    <recommendedName>
        <fullName evidence="8">Ig-like domain-containing protein</fullName>
    </recommendedName>
</protein>
<dbReference type="GO" id="GO:0009897">
    <property type="term" value="C:external side of plasma membrane"/>
    <property type="evidence" value="ECO:0007669"/>
    <property type="project" value="TreeGrafter"/>
</dbReference>
<dbReference type="InterPro" id="IPR007110">
    <property type="entry name" value="Ig-like_dom"/>
</dbReference>
<dbReference type="Pfam" id="PF22705">
    <property type="entry name" value="C2-set_3"/>
    <property type="match status" value="1"/>
</dbReference>
<dbReference type="InterPro" id="IPR036179">
    <property type="entry name" value="Ig-like_dom_sf"/>
</dbReference>
<evidence type="ECO:0000256" key="5">
    <source>
        <dbReference type="ARBA" id="ARBA00023157"/>
    </source>
</evidence>
<dbReference type="InterPro" id="IPR013783">
    <property type="entry name" value="Ig-like_fold"/>
</dbReference>
<dbReference type="Proteomes" id="UP001488838">
    <property type="component" value="Unassembled WGS sequence"/>
</dbReference>
<feature type="transmembrane region" description="Helical" evidence="7">
    <location>
        <begin position="148"/>
        <end position="171"/>
    </location>
</feature>
<feature type="domain" description="Ig-like" evidence="8">
    <location>
        <begin position="1"/>
        <end position="91"/>
    </location>
</feature>
<dbReference type="PANTHER" id="PTHR24100:SF148">
    <property type="entry name" value="SELECTION AND UPKEEP OF INTRAEPITHELIAL T-CELLS PROTEIN 10-RELATED"/>
    <property type="match status" value="1"/>
</dbReference>
<feature type="transmembrane region" description="Helical" evidence="7">
    <location>
        <begin position="113"/>
        <end position="136"/>
    </location>
</feature>
<dbReference type="EMBL" id="JBBHLL010000123">
    <property type="protein sequence ID" value="KAK7814453.1"/>
    <property type="molecule type" value="Genomic_DNA"/>
</dbReference>
<keyword evidence="5" id="KW-1015">Disulfide bond</keyword>
<dbReference type="GO" id="GO:0005102">
    <property type="term" value="F:signaling receptor binding"/>
    <property type="evidence" value="ECO:0007669"/>
    <property type="project" value="TreeGrafter"/>
</dbReference>
<dbReference type="FunFam" id="2.60.40.10:FF:000088">
    <property type="entry name" value="Butyrophilin subfamily 1 member A1"/>
    <property type="match status" value="1"/>
</dbReference>
<evidence type="ECO:0000313" key="9">
    <source>
        <dbReference type="EMBL" id="KAK7814453.1"/>
    </source>
</evidence>
<dbReference type="GO" id="GO:0050852">
    <property type="term" value="P:T cell receptor signaling pathway"/>
    <property type="evidence" value="ECO:0007669"/>
    <property type="project" value="TreeGrafter"/>
</dbReference>
<dbReference type="PROSITE" id="PS50835">
    <property type="entry name" value="IG_LIKE"/>
    <property type="match status" value="1"/>
</dbReference>
<dbReference type="InterPro" id="IPR050504">
    <property type="entry name" value="IgSF_BTN/MOG"/>
</dbReference>
<keyword evidence="3 7" id="KW-1133">Transmembrane helix</keyword>
<dbReference type="GO" id="GO:0001817">
    <property type="term" value="P:regulation of cytokine production"/>
    <property type="evidence" value="ECO:0007669"/>
    <property type="project" value="TreeGrafter"/>
</dbReference>
<evidence type="ECO:0000259" key="8">
    <source>
        <dbReference type="PROSITE" id="PS50835"/>
    </source>
</evidence>
<gene>
    <name evidence="9" type="ORF">U0070_008821</name>
</gene>
<dbReference type="PANTHER" id="PTHR24100">
    <property type="entry name" value="BUTYROPHILIN"/>
    <property type="match status" value="1"/>
</dbReference>
<evidence type="ECO:0000256" key="1">
    <source>
        <dbReference type="ARBA" id="ARBA00004370"/>
    </source>
</evidence>
<organism evidence="9 10">
    <name type="scientific">Myodes glareolus</name>
    <name type="common">Bank vole</name>
    <name type="synonym">Clethrionomys glareolus</name>
    <dbReference type="NCBI Taxonomy" id="447135"/>
    <lineage>
        <taxon>Eukaryota</taxon>
        <taxon>Metazoa</taxon>
        <taxon>Chordata</taxon>
        <taxon>Craniata</taxon>
        <taxon>Vertebrata</taxon>
        <taxon>Euteleostomi</taxon>
        <taxon>Mammalia</taxon>
        <taxon>Eutheria</taxon>
        <taxon>Euarchontoglires</taxon>
        <taxon>Glires</taxon>
        <taxon>Rodentia</taxon>
        <taxon>Myomorpha</taxon>
        <taxon>Muroidea</taxon>
        <taxon>Cricetidae</taxon>
        <taxon>Arvicolinae</taxon>
        <taxon>Myodes</taxon>
    </lineage>
</organism>
<reference evidence="9 10" key="1">
    <citation type="journal article" date="2023" name="bioRxiv">
        <title>Conserved and derived expression patterns and positive selection on dental genes reveal complex evolutionary context of ever-growing rodent molars.</title>
        <authorList>
            <person name="Calamari Z.T."/>
            <person name="Song A."/>
            <person name="Cohen E."/>
            <person name="Akter M."/>
            <person name="Roy R.D."/>
            <person name="Hallikas O."/>
            <person name="Christensen M.M."/>
            <person name="Li P."/>
            <person name="Marangoni P."/>
            <person name="Jernvall J."/>
            <person name="Klein O.D."/>
        </authorList>
    </citation>
    <scope>NUCLEOTIDE SEQUENCE [LARGE SCALE GENOMIC DNA]</scope>
    <source>
        <strain evidence="9">V071</strain>
    </source>
</reference>
<dbReference type="InterPro" id="IPR053896">
    <property type="entry name" value="BTN3A2-like_Ig-C"/>
</dbReference>
<proteinExistence type="predicted"/>
<evidence type="ECO:0000256" key="3">
    <source>
        <dbReference type="ARBA" id="ARBA00022989"/>
    </source>
</evidence>
<name>A0AAW0IJY7_MYOGA</name>
<evidence type="ECO:0000256" key="2">
    <source>
        <dbReference type="ARBA" id="ARBA00022692"/>
    </source>
</evidence>